<evidence type="ECO:0000313" key="3">
    <source>
        <dbReference type="Proteomes" id="UP001190700"/>
    </source>
</evidence>
<dbReference type="EMBL" id="LGRX02005913">
    <property type="protein sequence ID" value="KAK3277783.1"/>
    <property type="molecule type" value="Genomic_DNA"/>
</dbReference>
<feature type="compositionally biased region" description="Basic and acidic residues" evidence="1">
    <location>
        <begin position="287"/>
        <end position="297"/>
    </location>
</feature>
<name>A0AAE0GGT3_9CHLO</name>
<accession>A0AAE0GGT3</accession>
<evidence type="ECO:0000256" key="1">
    <source>
        <dbReference type="SAM" id="MobiDB-lite"/>
    </source>
</evidence>
<keyword evidence="3" id="KW-1185">Reference proteome</keyword>
<gene>
    <name evidence="2" type="ORF">CYMTET_14232</name>
</gene>
<dbReference type="AlphaFoldDB" id="A0AAE0GGT3"/>
<comment type="caution">
    <text evidence="2">The sequence shown here is derived from an EMBL/GenBank/DDBJ whole genome shotgun (WGS) entry which is preliminary data.</text>
</comment>
<evidence type="ECO:0000313" key="2">
    <source>
        <dbReference type="EMBL" id="KAK3277783.1"/>
    </source>
</evidence>
<proteinExistence type="predicted"/>
<dbReference type="Proteomes" id="UP001190700">
    <property type="component" value="Unassembled WGS sequence"/>
</dbReference>
<organism evidence="2 3">
    <name type="scientific">Cymbomonas tetramitiformis</name>
    <dbReference type="NCBI Taxonomy" id="36881"/>
    <lineage>
        <taxon>Eukaryota</taxon>
        <taxon>Viridiplantae</taxon>
        <taxon>Chlorophyta</taxon>
        <taxon>Pyramimonadophyceae</taxon>
        <taxon>Pyramimonadales</taxon>
        <taxon>Pyramimonadaceae</taxon>
        <taxon>Cymbomonas</taxon>
    </lineage>
</organism>
<reference evidence="2 3" key="1">
    <citation type="journal article" date="2015" name="Genome Biol. Evol.">
        <title>Comparative Genomics of a Bacterivorous Green Alga Reveals Evolutionary Causalities and Consequences of Phago-Mixotrophic Mode of Nutrition.</title>
        <authorList>
            <person name="Burns J.A."/>
            <person name="Paasch A."/>
            <person name="Narechania A."/>
            <person name="Kim E."/>
        </authorList>
    </citation>
    <scope>NUCLEOTIDE SEQUENCE [LARGE SCALE GENOMIC DNA]</scope>
    <source>
        <strain evidence="2 3">PLY_AMNH</strain>
    </source>
</reference>
<feature type="compositionally biased region" description="Acidic residues" evidence="1">
    <location>
        <begin position="235"/>
        <end position="251"/>
    </location>
</feature>
<feature type="compositionally biased region" description="Polar residues" evidence="1">
    <location>
        <begin position="275"/>
        <end position="284"/>
    </location>
</feature>
<protein>
    <submittedName>
        <fullName evidence="2">Uncharacterized protein</fullName>
    </submittedName>
</protein>
<feature type="region of interest" description="Disordered" evidence="1">
    <location>
        <begin position="229"/>
        <end position="297"/>
    </location>
</feature>
<sequence>MAEQWHKVSPLLDPEEVDPLFEKLVGCNPGKLYRLRCQPINTLIKNAVIAKHAADIEKAIDSDDESASVVKASHEYTAEVVNSSTTEFEKFQLSSRVSSAVVDSAVVANRTVLSPDVRPAFERHIPKSRRNTPAKSESVQPVDASLEKVAKKLAKLQVEPPAQSSADQSARVIELESLLQAANDKFTAAEKLYESFRVESEKQLSEAVDTNAKLESRIAGLLKRLAELEAASEREESESEEESEEESDESEGEHSTDADADADDPTGIQLGTADSPRSGTPSEYTSEDPKDELGFAT</sequence>